<dbReference type="GO" id="GO:0003676">
    <property type="term" value="F:nucleic acid binding"/>
    <property type="evidence" value="ECO:0007669"/>
    <property type="project" value="InterPro"/>
</dbReference>
<dbReference type="Pfam" id="PF17917">
    <property type="entry name" value="RT_RNaseH"/>
    <property type="match status" value="1"/>
</dbReference>
<dbReference type="InterPro" id="IPR012337">
    <property type="entry name" value="RNaseH-like_sf"/>
</dbReference>
<keyword evidence="11" id="KW-1185">Reference proteome</keyword>
<evidence type="ECO:0000256" key="1">
    <source>
        <dbReference type="ARBA" id="ARBA00012493"/>
    </source>
</evidence>
<organism evidence="10 11">
    <name type="scientific">Daphnia sinensis</name>
    <dbReference type="NCBI Taxonomy" id="1820382"/>
    <lineage>
        <taxon>Eukaryota</taxon>
        <taxon>Metazoa</taxon>
        <taxon>Ecdysozoa</taxon>
        <taxon>Arthropoda</taxon>
        <taxon>Crustacea</taxon>
        <taxon>Branchiopoda</taxon>
        <taxon>Diplostraca</taxon>
        <taxon>Cladocera</taxon>
        <taxon>Anomopoda</taxon>
        <taxon>Daphniidae</taxon>
        <taxon>Daphnia</taxon>
        <taxon>Daphnia similis group</taxon>
    </lineage>
</organism>
<dbReference type="GO" id="GO:0042575">
    <property type="term" value="C:DNA polymerase complex"/>
    <property type="evidence" value="ECO:0007669"/>
    <property type="project" value="UniProtKB-ARBA"/>
</dbReference>
<dbReference type="GO" id="GO:0003964">
    <property type="term" value="F:RNA-directed DNA polymerase activity"/>
    <property type="evidence" value="ECO:0007669"/>
    <property type="project" value="UniProtKB-KW"/>
</dbReference>
<dbReference type="InterPro" id="IPR041373">
    <property type="entry name" value="RT_RNaseH"/>
</dbReference>
<dbReference type="InterPro" id="IPR043128">
    <property type="entry name" value="Rev_trsase/Diguanyl_cyclase"/>
</dbReference>
<evidence type="ECO:0000256" key="4">
    <source>
        <dbReference type="ARBA" id="ARBA00022722"/>
    </source>
</evidence>
<dbReference type="SUPFAM" id="SSF53098">
    <property type="entry name" value="Ribonuclease H-like"/>
    <property type="match status" value="1"/>
</dbReference>
<dbReference type="Pfam" id="PF17921">
    <property type="entry name" value="Integrase_H2C2"/>
    <property type="match status" value="1"/>
</dbReference>
<dbReference type="CDD" id="cd09274">
    <property type="entry name" value="RNase_HI_RT_Ty3"/>
    <property type="match status" value="1"/>
</dbReference>
<dbReference type="Gene3D" id="3.10.20.370">
    <property type="match status" value="1"/>
</dbReference>
<dbReference type="Pfam" id="PF22938">
    <property type="entry name" value="Integrase_p58_C"/>
    <property type="match status" value="1"/>
</dbReference>
<name>A0AAD5KG14_9CRUS</name>
<dbReference type="InterPro" id="IPR054465">
    <property type="entry name" value="Integrase_p58-like_C"/>
</dbReference>
<dbReference type="InterPro" id="IPR001584">
    <property type="entry name" value="Integrase_cat-core"/>
</dbReference>
<dbReference type="Gene3D" id="3.30.420.10">
    <property type="entry name" value="Ribonuclease H-like superfamily/Ribonuclease H"/>
    <property type="match status" value="1"/>
</dbReference>
<evidence type="ECO:0000313" key="11">
    <source>
        <dbReference type="Proteomes" id="UP000820818"/>
    </source>
</evidence>
<dbReference type="FunFam" id="3.30.70.270:FF:000020">
    <property type="entry name" value="Transposon Tf2-6 polyprotein-like Protein"/>
    <property type="match status" value="1"/>
</dbReference>
<proteinExistence type="predicted"/>
<keyword evidence="3" id="KW-0548">Nucleotidyltransferase</keyword>
<keyword evidence="7" id="KW-0695">RNA-directed DNA polymerase</keyword>
<sequence length="893" mass="102115">MSNNSNEVCRLCRNLGHRQNFCPTIRKPRPPPPAGHYADTPTAPTGALRDVKLSLDTACFLVKNPRLPAGLRLDPFVSTKLDNGLFRIVIVNETNHTISLPRYTILGHVVFEPPTLIASCSTKPTTIDPAILEASLPDVAENIKSELRSLLLENQSICVSNTRSREHRPGQTRHRHAGARANPPKAIQGISSSTGDYKENHRRTTRKRHYTTFPLPLGGPNSVKTSVQYLGHVISAEGVAPDPAKVESLANYRKPLTVKEMQSFLGLASYYRRFIKGFSTVAHPLIHQAKGKPQDRIEWGPAEEKSFEFLRKCLITSPVLAYPDFTKEFLIHTDASDYGLGAVLSQMHEGKDQPIAYASRHLNKAEAKYSTIEKEAAAVIFGIKRFRHYLQDEPFVIVSDHRPLQWLQTFKDETGRLGRWSIMLANLKYSIKYRPGRVHENADFLSRIPINSVRTATEESDVMLREQKKDSLCRDIIDYLENGNLSEENSNQTWAKEIELYEISRGLLCRIQEPISKKRRRFVQQQVVVPLSLRKQLLSEYHDSPLSGHLAYQRTCLRIRDKYYWPTILSDVKEYCLACEPCALQRRSDLRAFLNPLDLTSGPFEVLGAIVTDRGSNFTSELFSSLCRALQIKQMKTTAYHPQTNGLTERFNKTVVEMLRKYMEQGFSKWEEVLGPVAFAYRNSVHSSTLETPYFLNHGRDPVMPIDQFLRKPSNIITPSDYKSQLMQRLHEAFVLVKANLTQAREQQRAQYDKRAREQEFNIGDKVLIDVRTPMAGTSKKLIPRFMGPYRVTKINNNHTVEIQECVGKQTQLVHVNRIKPLYESMIWKDEPCVDFQESHNHTVSPALANELETPRPTEEEYPLQEDRDLIDLDADSLPRRYHDCAVRWMASR</sequence>
<keyword evidence="4" id="KW-0540">Nuclease</keyword>
<dbReference type="EC" id="2.7.7.49" evidence="1"/>
<feature type="region of interest" description="Disordered" evidence="8">
    <location>
        <begin position="24"/>
        <end position="43"/>
    </location>
</feature>
<dbReference type="InterPro" id="IPR036397">
    <property type="entry name" value="RNaseH_sf"/>
</dbReference>
<dbReference type="SUPFAM" id="SSF56672">
    <property type="entry name" value="DNA/RNA polymerases"/>
    <property type="match status" value="1"/>
</dbReference>
<dbReference type="Gene3D" id="3.30.70.270">
    <property type="match status" value="1"/>
</dbReference>
<keyword evidence="5" id="KW-0255">Endonuclease</keyword>
<evidence type="ECO:0000256" key="5">
    <source>
        <dbReference type="ARBA" id="ARBA00022759"/>
    </source>
</evidence>
<gene>
    <name evidence="10" type="ORF">GHT06_005437</name>
</gene>
<dbReference type="GO" id="GO:0004519">
    <property type="term" value="F:endonuclease activity"/>
    <property type="evidence" value="ECO:0007669"/>
    <property type="project" value="UniProtKB-KW"/>
</dbReference>
<keyword evidence="6" id="KW-0378">Hydrolase</keyword>
<reference evidence="10" key="1">
    <citation type="submission" date="2022-05" db="EMBL/GenBank/DDBJ databases">
        <title>A multi-omics perspective on studying reproductive biology in Daphnia sinensis.</title>
        <authorList>
            <person name="Jia J."/>
        </authorList>
    </citation>
    <scope>NUCLEOTIDE SEQUENCE</scope>
    <source>
        <strain evidence="10">WSL</strain>
    </source>
</reference>
<dbReference type="GO" id="GO:0016787">
    <property type="term" value="F:hydrolase activity"/>
    <property type="evidence" value="ECO:0007669"/>
    <property type="project" value="UniProtKB-KW"/>
</dbReference>
<dbReference type="AlphaFoldDB" id="A0AAD5KG14"/>
<comment type="caution">
    <text evidence="10">The sequence shown here is derived from an EMBL/GenBank/DDBJ whole genome shotgun (WGS) entry which is preliminary data.</text>
</comment>
<evidence type="ECO:0000256" key="3">
    <source>
        <dbReference type="ARBA" id="ARBA00022695"/>
    </source>
</evidence>
<keyword evidence="2" id="KW-0808">Transferase</keyword>
<dbReference type="GO" id="GO:0015074">
    <property type="term" value="P:DNA integration"/>
    <property type="evidence" value="ECO:0007669"/>
    <property type="project" value="InterPro"/>
</dbReference>
<dbReference type="InterPro" id="IPR043502">
    <property type="entry name" value="DNA/RNA_pol_sf"/>
</dbReference>
<feature type="region of interest" description="Disordered" evidence="8">
    <location>
        <begin position="162"/>
        <end position="205"/>
    </location>
</feature>
<accession>A0AAD5KG14</accession>
<dbReference type="PANTHER" id="PTHR37984:SF5">
    <property type="entry name" value="PROTEIN NYNRIN-LIKE"/>
    <property type="match status" value="1"/>
</dbReference>
<evidence type="ECO:0000313" key="10">
    <source>
        <dbReference type="EMBL" id="KAI9550447.1"/>
    </source>
</evidence>
<evidence type="ECO:0000256" key="7">
    <source>
        <dbReference type="ARBA" id="ARBA00022918"/>
    </source>
</evidence>
<dbReference type="FunFam" id="1.10.340.70:FF:000001">
    <property type="entry name" value="Retrovirus-related Pol polyprotein from transposon gypsy-like Protein"/>
    <property type="match status" value="1"/>
</dbReference>
<protein>
    <recommendedName>
        <fullName evidence="1">RNA-directed DNA polymerase</fullName>
        <ecNumber evidence="1">2.7.7.49</ecNumber>
    </recommendedName>
</protein>
<dbReference type="InterPro" id="IPR050951">
    <property type="entry name" value="Retrovirus_Pol_polyprotein"/>
</dbReference>
<dbReference type="EMBL" id="WJBH02000148">
    <property type="protein sequence ID" value="KAI9550447.1"/>
    <property type="molecule type" value="Genomic_DNA"/>
</dbReference>
<feature type="domain" description="Integrase catalytic" evidence="9">
    <location>
        <begin position="609"/>
        <end position="701"/>
    </location>
</feature>
<dbReference type="PROSITE" id="PS50994">
    <property type="entry name" value="INTEGRASE"/>
    <property type="match status" value="1"/>
</dbReference>
<evidence type="ECO:0000256" key="8">
    <source>
        <dbReference type="SAM" id="MobiDB-lite"/>
    </source>
</evidence>
<dbReference type="PANTHER" id="PTHR37984">
    <property type="entry name" value="PROTEIN CBG26694"/>
    <property type="match status" value="1"/>
</dbReference>
<dbReference type="FunFam" id="3.10.20.370:FF:000001">
    <property type="entry name" value="Retrovirus-related Pol polyprotein from transposon 17.6-like protein"/>
    <property type="match status" value="1"/>
</dbReference>
<evidence type="ECO:0000259" key="9">
    <source>
        <dbReference type="PROSITE" id="PS50994"/>
    </source>
</evidence>
<dbReference type="Proteomes" id="UP000820818">
    <property type="component" value="Unassembled WGS sequence"/>
</dbReference>
<evidence type="ECO:0000256" key="6">
    <source>
        <dbReference type="ARBA" id="ARBA00022801"/>
    </source>
</evidence>
<dbReference type="InterPro" id="IPR041588">
    <property type="entry name" value="Integrase_H2C2"/>
</dbReference>
<evidence type="ECO:0000256" key="2">
    <source>
        <dbReference type="ARBA" id="ARBA00022679"/>
    </source>
</evidence>